<protein>
    <recommendedName>
        <fullName evidence="4">Protease prsW family protein</fullName>
    </recommendedName>
</protein>
<dbReference type="Pfam" id="PF13367">
    <property type="entry name" value="PrsW-protease"/>
    <property type="match status" value="1"/>
</dbReference>
<gene>
    <name evidence="2" type="ORF">SAMN05920897_11952</name>
</gene>
<dbReference type="OrthoDB" id="9952539at2"/>
<proteinExistence type="predicted"/>
<keyword evidence="1" id="KW-0472">Membrane</keyword>
<feature type="transmembrane region" description="Helical" evidence="1">
    <location>
        <begin position="96"/>
        <end position="113"/>
    </location>
</feature>
<feature type="transmembrane region" description="Helical" evidence="1">
    <location>
        <begin position="6"/>
        <end position="25"/>
    </location>
</feature>
<keyword evidence="1" id="KW-0812">Transmembrane</keyword>
<dbReference type="InterPro" id="IPR026898">
    <property type="entry name" value="PrsW"/>
</dbReference>
<keyword evidence="3" id="KW-1185">Reference proteome</keyword>
<organism evidence="2 3">
    <name type="scientific">Alkalispirochaeta americana</name>
    <dbReference type="NCBI Taxonomy" id="159291"/>
    <lineage>
        <taxon>Bacteria</taxon>
        <taxon>Pseudomonadati</taxon>
        <taxon>Spirochaetota</taxon>
        <taxon>Spirochaetia</taxon>
        <taxon>Spirochaetales</taxon>
        <taxon>Spirochaetaceae</taxon>
        <taxon>Alkalispirochaeta</taxon>
    </lineage>
</organism>
<evidence type="ECO:0000256" key="1">
    <source>
        <dbReference type="SAM" id="Phobius"/>
    </source>
</evidence>
<evidence type="ECO:0000313" key="2">
    <source>
        <dbReference type="EMBL" id="SIQ95551.1"/>
    </source>
</evidence>
<dbReference type="RefSeq" id="WP_076489766.1">
    <property type="nucleotide sequence ID" value="NZ_FTMS01000019.1"/>
</dbReference>
<reference evidence="2 3" key="1">
    <citation type="submission" date="2017-01" db="EMBL/GenBank/DDBJ databases">
        <authorList>
            <person name="Mah S.A."/>
            <person name="Swanson W.J."/>
            <person name="Moy G.W."/>
            <person name="Vacquier V.D."/>
        </authorList>
    </citation>
    <scope>NUCLEOTIDE SEQUENCE [LARGE SCALE GENOMIC DNA]</scope>
    <source>
        <strain evidence="2 3">ASpG1</strain>
    </source>
</reference>
<dbReference type="GO" id="GO:0008233">
    <property type="term" value="F:peptidase activity"/>
    <property type="evidence" value="ECO:0007669"/>
    <property type="project" value="InterPro"/>
</dbReference>
<evidence type="ECO:0000313" key="3">
    <source>
        <dbReference type="Proteomes" id="UP000186400"/>
    </source>
</evidence>
<feature type="transmembrane region" description="Helical" evidence="1">
    <location>
        <begin position="32"/>
        <end position="53"/>
    </location>
</feature>
<dbReference type="EMBL" id="FTMS01000019">
    <property type="protein sequence ID" value="SIQ95551.1"/>
    <property type="molecule type" value="Genomic_DNA"/>
</dbReference>
<sequence>MSGAFLGVNIPMLLFSTILVVQLVPGSHWGDLLPGACAAAGALLIFLGVRQFFPGTSLWLPRGETLIRLFLIALVEELAKYCAVAPWRRLHPPGRAALRGFGFASAENLLFLFLSPGIFLRRIFLAGALHSTTALLYGRPWAYVRDRRNARSRPRAGARGEKTHPYQGPAPLLDSLILLAGTGLHFSYNLLVLGVDAYPPI</sequence>
<name>A0A1N6WZV3_9SPIO</name>
<dbReference type="Proteomes" id="UP000186400">
    <property type="component" value="Unassembled WGS sequence"/>
</dbReference>
<dbReference type="STRING" id="159291.SAMN05920897_11952"/>
<dbReference type="AlphaFoldDB" id="A0A1N6WZV3"/>
<evidence type="ECO:0008006" key="4">
    <source>
        <dbReference type="Google" id="ProtNLM"/>
    </source>
</evidence>
<accession>A0A1N6WZV3</accession>
<keyword evidence="1" id="KW-1133">Transmembrane helix</keyword>